<dbReference type="EnsemblPlants" id="MELO3C028923.2.1">
    <property type="protein sequence ID" value="MELO3C028923.2.1"/>
    <property type="gene ID" value="MELO3C028923.2"/>
</dbReference>
<dbReference type="Gramene" id="MELO3C028923.2.1">
    <property type="protein sequence ID" value="MELO3C028923.2.1"/>
    <property type="gene ID" value="MELO3C028923.2"/>
</dbReference>
<reference evidence="1" key="1">
    <citation type="submission" date="2023-03" db="UniProtKB">
        <authorList>
            <consortium name="EnsemblPlants"/>
        </authorList>
    </citation>
    <scope>IDENTIFICATION</scope>
</reference>
<organism evidence="1">
    <name type="scientific">Cucumis melo</name>
    <name type="common">Muskmelon</name>
    <dbReference type="NCBI Taxonomy" id="3656"/>
    <lineage>
        <taxon>Eukaryota</taxon>
        <taxon>Viridiplantae</taxon>
        <taxon>Streptophyta</taxon>
        <taxon>Embryophyta</taxon>
        <taxon>Tracheophyta</taxon>
        <taxon>Spermatophyta</taxon>
        <taxon>Magnoliopsida</taxon>
        <taxon>eudicotyledons</taxon>
        <taxon>Gunneridae</taxon>
        <taxon>Pentapetalae</taxon>
        <taxon>rosids</taxon>
        <taxon>fabids</taxon>
        <taxon>Cucurbitales</taxon>
        <taxon>Cucurbitaceae</taxon>
        <taxon>Benincaseae</taxon>
        <taxon>Cucumis</taxon>
    </lineage>
</organism>
<sequence>MNERTKVTFAWMLAERKVEECWLNAPIKPILFKVS</sequence>
<accession>A0A9I9E565</accession>
<evidence type="ECO:0000313" key="1">
    <source>
        <dbReference type="EnsemblPlants" id="MELO3C028923.2.1"/>
    </source>
</evidence>
<name>A0A9I9E565_CUCME</name>
<dbReference type="AlphaFoldDB" id="A0A9I9E565"/>
<proteinExistence type="predicted"/>
<protein>
    <submittedName>
        <fullName evidence="1">Uncharacterized protein</fullName>
    </submittedName>
</protein>